<dbReference type="InterPro" id="IPR002397">
    <property type="entry name" value="Cyt_P450_B"/>
</dbReference>
<evidence type="ECO:0000256" key="1">
    <source>
        <dbReference type="ARBA" id="ARBA00010617"/>
    </source>
</evidence>
<protein>
    <submittedName>
        <fullName evidence="8">Cytochrome</fullName>
    </submittedName>
</protein>
<dbReference type="PANTHER" id="PTHR46696:SF6">
    <property type="entry name" value="P450, PUTATIVE (EUROFUNG)-RELATED"/>
    <property type="match status" value="1"/>
</dbReference>
<organism evidence="8 9">
    <name type="scientific">Mycolicibacterium flavescens</name>
    <name type="common">Mycobacterium flavescens</name>
    <dbReference type="NCBI Taxonomy" id="1776"/>
    <lineage>
        <taxon>Bacteria</taxon>
        <taxon>Bacillati</taxon>
        <taxon>Actinomycetota</taxon>
        <taxon>Actinomycetes</taxon>
        <taxon>Mycobacteriales</taxon>
        <taxon>Mycobacteriaceae</taxon>
        <taxon>Mycolicibacterium</taxon>
    </lineage>
</organism>
<dbReference type="STRING" id="1776.BHQ18_07075"/>
<evidence type="ECO:0000256" key="4">
    <source>
        <dbReference type="ARBA" id="ARBA00023002"/>
    </source>
</evidence>
<dbReference type="GO" id="GO:0004497">
    <property type="term" value="F:monooxygenase activity"/>
    <property type="evidence" value="ECO:0007669"/>
    <property type="project" value="UniProtKB-KW"/>
</dbReference>
<evidence type="ECO:0000256" key="5">
    <source>
        <dbReference type="ARBA" id="ARBA00023004"/>
    </source>
</evidence>
<dbReference type="CDD" id="cd11035">
    <property type="entry name" value="P450cam-like"/>
    <property type="match status" value="1"/>
</dbReference>
<dbReference type="InterPro" id="IPR017972">
    <property type="entry name" value="Cyt_P450_CS"/>
</dbReference>
<evidence type="ECO:0000313" key="9">
    <source>
        <dbReference type="Proteomes" id="UP000094053"/>
    </source>
</evidence>
<accession>A0A1E3RMR4</accession>
<reference evidence="9" key="1">
    <citation type="submission" date="2016-09" db="EMBL/GenBank/DDBJ databases">
        <authorList>
            <person name="Greninger A.L."/>
            <person name="Jerome K.R."/>
            <person name="Mcnair B."/>
            <person name="Wallis C."/>
            <person name="Fang F."/>
        </authorList>
    </citation>
    <scope>NUCLEOTIDE SEQUENCE [LARGE SCALE GENOMIC DNA]</scope>
    <source>
        <strain evidence="9">M6</strain>
    </source>
</reference>
<dbReference type="PANTHER" id="PTHR46696">
    <property type="entry name" value="P450, PUTATIVE (EUROFUNG)-RELATED"/>
    <property type="match status" value="1"/>
</dbReference>
<dbReference type="GO" id="GO:0020037">
    <property type="term" value="F:heme binding"/>
    <property type="evidence" value="ECO:0007669"/>
    <property type="project" value="InterPro"/>
</dbReference>
<dbReference type="Gene3D" id="1.10.630.10">
    <property type="entry name" value="Cytochrome P450"/>
    <property type="match status" value="1"/>
</dbReference>
<evidence type="ECO:0000256" key="3">
    <source>
        <dbReference type="ARBA" id="ARBA00022723"/>
    </source>
</evidence>
<keyword evidence="5 7" id="KW-0408">Iron</keyword>
<dbReference type="PROSITE" id="PS00086">
    <property type="entry name" value="CYTOCHROME_P450"/>
    <property type="match status" value="1"/>
</dbReference>
<sequence length="402" mass="45273">MVTADPRVTQCPVGTIELTSLAGLALTGFAAIDALQDEMRPVFRNTEADGYWMFTDYAAILEGLQHPEWWSSSVIVPTDPNPPYQWIPVMVDPPQHAKWRQVLAEYFSPGRVKGLRDEHRRLAADLVERIAAEGSCDFVKQVARVFPSHIFLNIMGMPVERLDEFLEWEDKMLHQTGVGDEVMAIRLEGMQQVVAYFQTLIDQRRAERDPEAQDIVSAAIGWTIDGEPVSDGDLLNCLLLLFMAGLDTVASQLSYAMLHLATHPQDRARLVAEPDIIPHAVEELLRAYPIVQTARKATQDMDFHGCPVKAGDMASFPLAAAGRDEQMFDDARRVDLDRGVTRHISFGAGPHRCLGSHLARQEMAVMLEEWHRRIPEYRVTEEPVEHAGQVFGLDSLQLRWKD</sequence>
<evidence type="ECO:0000256" key="6">
    <source>
        <dbReference type="ARBA" id="ARBA00023033"/>
    </source>
</evidence>
<dbReference type="OrthoDB" id="3599725at2"/>
<dbReference type="EMBL" id="MIHA01000004">
    <property type="protein sequence ID" value="ODQ91149.1"/>
    <property type="molecule type" value="Genomic_DNA"/>
</dbReference>
<dbReference type="SUPFAM" id="SSF48264">
    <property type="entry name" value="Cytochrome P450"/>
    <property type="match status" value="1"/>
</dbReference>
<dbReference type="Proteomes" id="UP000094053">
    <property type="component" value="Unassembled WGS sequence"/>
</dbReference>
<keyword evidence="2 7" id="KW-0349">Heme</keyword>
<dbReference type="AlphaFoldDB" id="A0A1E3RMR4"/>
<comment type="similarity">
    <text evidence="1 7">Belongs to the cytochrome P450 family.</text>
</comment>
<evidence type="ECO:0000256" key="2">
    <source>
        <dbReference type="ARBA" id="ARBA00022617"/>
    </source>
</evidence>
<dbReference type="GO" id="GO:0005506">
    <property type="term" value="F:iron ion binding"/>
    <property type="evidence" value="ECO:0007669"/>
    <property type="project" value="InterPro"/>
</dbReference>
<dbReference type="GO" id="GO:0016705">
    <property type="term" value="F:oxidoreductase activity, acting on paired donors, with incorporation or reduction of molecular oxygen"/>
    <property type="evidence" value="ECO:0007669"/>
    <property type="project" value="InterPro"/>
</dbReference>
<proteinExistence type="inferred from homology"/>
<name>A0A1E3RMR4_MYCFV</name>
<dbReference type="Pfam" id="PF00067">
    <property type="entry name" value="p450"/>
    <property type="match status" value="1"/>
</dbReference>
<evidence type="ECO:0000256" key="7">
    <source>
        <dbReference type="RuleBase" id="RU000461"/>
    </source>
</evidence>
<evidence type="ECO:0000313" key="8">
    <source>
        <dbReference type="EMBL" id="ODQ91149.1"/>
    </source>
</evidence>
<comment type="caution">
    <text evidence="8">The sequence shown here is derived from an EMBL/GenBank/DDBJ whole genome shotgun (WGS) entry which is preliminary data.</text>
</comment>
<keyword evidence="4 7" id="KW-0560">Oxidoreductase</keyword>
<dbReference type="InterPro" id="IPR001128">
    <property type="entry name" value="Cyt_P450"/>
</dbReference>
<dbReference type="PRINTS" id="PR00359">
    <property type="entry name" value="BP450"/>
</dbReference>
<gene>
    <name evidence="8" type="ORF">BHQ18_07075</name>
</gene>
<keyword evidence="6 7" id="KW-0503">Monooxygenase</keyword>
<dbReference type="PRINTS" id="PR00385">
    <property type="entry name" value="P450"/>
</dbReference>
<keyword evidence="9" id="KW-1185">Reference proteome</keyword>
<keyword evidence="3 7" id="KW-0479">Metal-binding</keyword>
<dbReference type="InterPro" id="IPR036396">
    <property type="entry name" value="Cyt_P450_sf"/>
</dbReference>